<comment type="caution">
    <text evidence="1">The sequence shown here is derived from an EMBL/GenBank/DDBJ whole genome shotgun (WGS) entry which is preliminary data.</text>
</comment>
<sequence>MKTIAFAAIALGAAVAGFGLLGPLDKPGSDLRRVECSKITIFAPQGGKSDKDLCKSYGGLAAAPGQETVEGLVILVRNQPMGGFDGHGSVR</sequence>
<proteinExistence type="predicted"/>
<dbReference type="EMBL" id="BMFA01000023">
    <property type="protein sequence ID" value="GGB63904.1"/>
    <property type="molecule type" value="Genomic_DNA"/>
</dbReference>
<organism evidence="1 2">
    <name type="scientific">Roseibium aquae</name>
    <dbReference type="NCBI Taxonomy" id="1323746"/>
    <lineage>
        <taxon>Bacteria</taxon>
        <taxon>Pseudomonadati</taxon>
        <taxon>Pseudomonadota</taxon>
        <taxon>Alphaproteobacteria</taxon>
        <taxon>Hyphomicrobiales</taxon>
        <taxon>Stappiaceae</taxon>
        <taxon>Roseibium</taxon>
    </lineage>
</organism>
<evidence type="ECO:0000313" key="2">
    <source>
        <dbReference type="Proteomes" id="UP000605148"/>
    </source>
</evidence>
<accession>A0A916TNQ0</accession>
<reference evidence="1" key="1">
    <citation type="journal article" date="2014" name="Int. J. Syst. Evol. Microbiol.">
        <title>Complete genome sequence of Corynebacterium casei LMG S-19264T (=DSM 44701T), isolated from a smear-ripened cheese.</title>
        <authorList>
            <consortium name="US DOE Joint Genome Institute (JGI-PGF)"/>
            <person name="Walter F."/>
            <person name="Albersmeier A."/>
            <person name="Kalinowski J."/>
            <person name="Ruckert C."/>
        </authorList>
    </citation>
    <scope>NUCLEOTIDE SEQUENCE</scope>
    <source>
        <strain evidence="1">CGMCC 1.12426</strain>
    </source>
</reference>
<dbReference type="Proteomes" id="UP000605148">
    <property type="component" value="Unassembled WGS sequence"/>
</dbReference>
<evidence type="ECO:0008006" key="3">
    <source>
        <dbReference type="Google" id="ProtNLM"/>
    </source>
</evidence>
<gene>
    <name evidence="1" type="ORF">GCM10011316_39660</name>
</gene>
<name>A0A916TNQ0_9HYPH</name>
<protein>
    <recommendedName>
        <fullName evidence="3">Antitermination protein</fullName>
    </recommendedName>
</protein>
<reference evidence="1" key="2">
    <citation type="submission" date="2020-09" db="EMBL/GenBank/DDBJ databases">
        <authorList>
            <person name="Sun Q."/>
            <person name="Zhou Y."/>
        </authorList>
    </citation>
    <scope>NUCLEOTIDE SEQUENCE</scope>
    <source>
        <strain evidence="1">CGMCC 1.12426</strain>
    </source>
</reference>
<dbReference type="AlphaFoldDB" id="A0A916TNQ0"/>
<keyword evidence="2" id="KW-1185">Reference proteome</keyword>
<evidence type="ECO:0000313" key="1">
    <source>
        <dbReference type="EMBL" id="GGB63904.1"/>
    </source>
</evidence>
<dbReference type="OrthoDB" id="7679411at2"/>
<dbReference type="RefSeq" id="WP_150497943.1">
    <property type="nucleotide sequence ID" value="NZ_BMFA01000023.1"/>
</dbReference>